<dbReference type="PANTHER" id="PTHR35869:SF1">
    <property type="entry name" value="OUTER-MEMBRANE LIPOPROTEIN CARRIER PROTEIN"/>
    <property type="match status" value="1"/>
</dbReference>
<evidence type="ECO:0000256" key="2">
    <source>
        <dbReference type="ARBA" id="ARBA00007615"/>
    </source>
</evidence>
<dbReference type="AlphaFoldDB" id="A0A1M6ZAG2"/>
<evidence type="ECO:0000256" key="4">
    <source>
        <dbReference type="ARBA" id="ARBA00014035"/>
    </source>
</evidence>
<accession>A0A1M6ZAG2</accession>
<evidence type="ECO:0000256" key="1">
    <source>
        <dbReference type="ARBA" id="ARBA00004418"/>
    </source>
</evidence>
<reference evidence="11 14" key="2">
    <citation type="submission" date="2019-07" db="EMBL/GenBank/DDBJ databases">
        <title>Whole genome shotgun sequence of Halomonas cupida NBRC 102219.</title>
        <authorList>
            <person name="Hosoyama A."/>
            <person name="Uohara A."/>
            <person name="Ohji S."/>
            <person name="Ichikawa N."/>
        </authorList>
    </citation>
    <scope>NUCLEOTIDE SEQUENCE [LARGE SCALE GENOMIC DNA]</scope>
    <source>
        <strain evidence="11 14">NBRC 102219</strain>
    </source>
</reference>
<dbReference type="EMBL" id="FRCA01000001">
    <property type="protein sequence ID" value="SHL27414.1"/>
    <property type="molecule type" value="Genomic_DNA"/>
</dbReference>
<dbReference type="GO" id="GO:0044874">
    <property type="term" value="P:lipoprotein localization to outer membrane"/>
    <property type="evidence" value="ECO:0007669"/>
    <property type="project" value="UniProtKB-UniRule"/>
</dbReference>
<dbReference type="CDD" id="cd16325">
    <property type="entry name" value="LolA"/>
    <property type="match status" value="1"/>
</dbReference>
<sequence length="217" mass="23837" precursor="true">MRLSRTLTSSIAVLGAAMLIPATALADGAERLSRMLSPLETYSADFEQQILDGSGQRLQEAQGHMWLSRPGKFRWEVEAPYEQIVVSDGNEVTLYDPDLQQATVQPLDQRVTHTPALLLSGSSSDLTENYDVSSSQQGTAETFTLVPKSPDTLFEELRLTFYSEQLGFLQMTDSTGQRTAIAFENVEQNGSVDNSRFNIDLPADTDVIRESGQAAAQ</sequence>
<keyword evidence="14" id="KW-1185">Reference proteome</keyword>
<evidence type="ECO:0000256" key="10">
    <source>
        <dbReference type="HAMAP-Rule" id="MF_00240"/>
    </source>
</evidence>
<evidence type="ECO:0000256" key="3">
    <source>
        <dbReference type="ARBA" id="ARBA00011245"/>
    </source>
</evidence>
<protein>
    <recommendedName>
        <fullName evidence="4 10">Outer-membrane lipoprotein carrier protein</fullName>
    </recommendedName>
</protein>
<feature type="chain" id="PRO_5013415650" description="Outer-membrane lipoprotein carrier protein" evidence="10">
    <location>
        <begin position="27"/>
        <end position="217"/>
    </location>
</feature>
<name>A0A1M6ZAG2_9GAMM</name>
<keyword evidence="8 10" id="KW-0653">Protein transport</keyword>
<keyword evidence="5 10" id="KW-0813">Transport</keyword>
<dbReference type="SUPFAM" id="SSF89392">
    <property type="entry name" value="Prokaryotic lipoproteins and lipoprotein localization factors"/>
    <property type="match status" value="1"/>
</dbReference>
<dbReference type="Proteomes" id="UP000184123">
    <property type="component" value="Unassembled WGS sequence"/>
</dbReference>
<keyword evidence="12" id="KW-0449">Lipoprotein</keyword>
<dbReference type="EMBL" id="BJXU01000092">
    <property type="protein sequence ID" value="GEN24445.1"/>
    <property type="molecule type" value="Genomic_DNA"/>
</dbReference>
<evidence type="ECO:0000256" key="5">
    <source>
        <dbReference type="ARBA" id="ARBA00022448"/>
    </source>
</evidence>
<dbReference type="GO" id="GO:0042953">
    <property type="term" value="P:lipoprotein transport"/>
    <property type="evidence" value="ECO:0007669"/>
    <property type="project" value="InterPro"/>
</dbReference>
<evidence type="ECO:0000313" key="11">
    <source>
        <dbReference type="EMBL" id="GEN24445.1"/>
    </source>
</evidence>
<evidence type="ECO:0000313" key="12">
    <source>
        <dbReference type="EMBL" id="SHL27414.1"/>
    </source>
</evidence>
<feature type="signal peptide" evidence="10">
    <location>
        <begin position="1"/>
        <end position="26"/>
    </location>
</feature>
<dbReference type="RefSeq" id="WP_073433015.1">
    <property type="nucleotide sequence ID" value="NZ_BJXU01000092.1"/>
</dbReference>
<organism evidence="12 13">
    <name type="scientific">Halomonas cupida</name>
    <dbReference type="NCBI Taxonomy" id="44933"/>
    <lineage>
        <taxon>Bacteria</taxon>
        <taxon>Pseudomonadati</taxon>
        <taxon>Pseudomonadota</taxon>
        <taxon>Gammaproteobacteria</taxon>
        <taxon>Oceanospirillales</taxon>
        <taxon>Halomonadaceae</taxon>
        <taxon>Halomonas</taxon>
    </lineage>
</organism>
<comment type="function">
    <text evidence="10">Participates in the translocation of lipoproteins from the inner membrane to the outer membrane. Only forms a complex with a lipoprotein if the residue after the N-terminal Cys is not an aspartate (The Asp acts as a targeting signal to indicate that the lipoprotein should stay in the inner membrane).</text>
</comment>
<keyword evidence="6 10" id="KW-0732">Signal</keyword>
<comment type="subcellular location">
    <subcellularLocation>
        <location evidence="1 10">Periplasm</location>
    </subcellularLocation>
</comment>
<evidence type="ECO:0000256" key="8">
    <source>
        <dbReference type="ARBA" id="ARBA00022927"/>
    </source>
</evidence>
<evidence type="ECO:0000256" key="7">
    <source>
        <dbReference type="ARBA" id="ARBA00022764"/>
    </source>
</evidence>
<dbReference type="Proteomes" id="UP000321726">
    <property type="component" value="Unassembled WGS sequence"/>
</dbReference>
<dbReference type="InterPro" id="IPR029046">
    <property type="entry name" value="LolA/LolB/LppX"/>
</dbReference>
<dbReference type="OrthoDB" id="9787361at2"/>
<comment type="similarity">
    <text evidence="2 10">Belongs to the LolA family.</text>
</comment>
<evidence type="ECO:0000313" key="13">
    <source>
        <dbReference type="Proteomes" id="UP000184123"/>
    </source>
</evidence>
<dbReference type="Gene3D" id="2.50.20.10">
    <property type="entry name" value="Lipoprotein localisation LolA/LolB/LppX"/>
    <property type="match status" value="1"/>
</dbReference>
<dbReference type="PANTHER" id="PTHR35869">
    <property type="entry name" value="OUTER-MEMBRANE LIPOPROTEIN CARRIER PROTEIN"/>
    <property type="match status" value="1"/>
</dbReference>
<evidence type="ECO:0000313" key="14">
    <source>
        <dbReference type="Proteomes" id="UP000321726"/>
    </source>
</evidence>
<dbReference type="HAMAP" id="MF_00240">
    <property type="entry name" value="LolA"/>
    <property type="match status" value="1"/>
</dbReference>
<dbReference type="InterPro" id="IPR004564">
    <property type="entry name" value="OM_lipoprot_carrier_LolA-like"/>
</dbReference>
<dbReference type="NCBIfam" id="TIGR00547">
    <property type="entry name" value="lolA"/>
    <property type="match status" value="1"/>
</dbReference>
<dbReference type="STRING" id="44933.SAMN05660971_00028"/>
<comment type="subunit">
    <text evidence="3 10">Monomer.</text>
</comment>
<gene>
    <name evidence="10 11" type="primary">lolA</name>
    <name evidence="11" type="ORF">HCU01_23940</name>
    <name evidence="12" type="ORF">SAMN05660971_00028</name>
</gene>
<proteinExistence type="inferred from homology"/>
<keyword evidence="9 10" id="KW-0143">Chaperone</keyword>
<evidence type="ECO:0000256" key="6">
    <source>
        <dbReference type="ARBA" id="ARBA00022729"/>
    </source>
</evidence>
<dbReference type="Pfam" id="PF03548">
    <property type="entry name" value="LolA"/>
    <property type="match status" value="1"/>
</dbReference>
<dbReference type="InterPro" id="IPR018323">
    <property type="entry name" value="OM_lipoprot_carrier_LolA_Pbac"/>
</dbReference>
<evidence type="ECO:0000256" key="9">
    <source>
        <dbReference type="ARBA" id="ARBA00023186"/>
    </source>
</evidence>
<dbReference type="GO" id="GO:0030288">
    <property type="term" value="C:outer membrane-bounded periplasmic space"/>
    <property type="evidence" value="ECO:0007669"/>
    <property type="project" value="TreeGrafter"/>
</dbReference>
<reference evidence="12 13" key="1">
    <citation type="submission" date="2016-11" db="EMBL/GenBank/DDBJ databases">
        <authorList>
            <person name="Jaros S."/>
            <person name="Januszkiewicz K."/>
            <person name="Wedrychowicz H."/>
        </authorList>
    </citation>
    <scope>NUCLEOTIDE SEQUENCE [LARGE SCALE GENOMIC DNA]</scope>
    <source>
        <strain evidence="12 13">DSM 4740</strain>
    </source>
</reference>
<keyword evidence="7 10" id="KW-0574">Periplasm</keyword>